<reference evidence="2" key="1">
    <citation type="submission" date="2021-01" db="EMBL/GenBank/DDBJ databases">
        <authorList>
            <person name="Corre E."/>
            <person name="Pelletier E."/>
            <person name="Niang G."/>
            <person name="Scheremetjew M."/>
            <person name="Finn R."/>
            <person name="Kale V."/>
            <person name="Holt S."/>
            <person name="Cochrane G."/>
            <person name="Meng A."/>
            <person name="Brown T."/>
            <person name="Cohen L."/>
        </authorList>
    </citation>
    <scope>NUCLEOTIDE SEQUENCE</scope>
    <source>
        <strain evidence="2">NY070348D</strain>
    </source>
</reference>
<dbReference type="EMBL" id="HBHK01021845">
    <property type="protein sequence ID" value="CAD9699380.1"/>
    <property type="molecule type" value="Transcribed_RNA"/>
</dbReference>
<dbReference type="InterPro" id="IPR032675">
    <property type="entry name" value="LRR_dom_sf"/>
</dbReference>
<dbReference type="InterPro" id="IPR052394">
    <property type="entry name" value="LRR-containing"/>
</dbReference>
<evidence type="ECO:0000256" key="1">
    <source>
        <dbReference type="SAM" id="MobiDB-lite"/>
    </source>
</evidence>
<dbReference type="PANTHER" id="PTHR24114">
    <property type="entry name" value="LEUCINE RICH REPEAT FAMILY PROTEIN"/>
    <property type="match status" value="1"/>
</dbReference>
<name>A0A7S2SGH2_9STRA</name>
<feature type="compositionally biased region" description="Basic and acidic residues" evidence="1">
    <location>
        <begin position="81"/>
        <end position="97"/>
    </location>
</feature>
<feature type="region of interest" description="Disordered" evidence="1">
    <location>
        <begin position="78"/>
        <end position="97"/>
    </location>
</feature>
<protein>
    <submittedName>
        <fullName evidence="2">Uncharacterized protein</fullName>
    </submittedName>
</protein>
<dbReference type="Gene3D" id="3.80.10.10">
    <property type="entry name" value="Ribonuclease Inhibitor"/>
    <property type="match status" value="2"/>
</dbReference>
<proteinExistence type="predicted"/>
<dbReference type="PANTHER" id="PTHR24114:SF2">
    <property type="entry name" value="F-BOX DOMAIN-CONTAINING PROTEIN-RELATED"/>
    <property type="match status" value="1"/>
</dbReference>
<evidence type="ECO:0000313" key="2">
    <source>
        <dbReference type="EMBL" id="CAD9699380.1"/>
    </source>
</evidence>
<dbReference type="SMART" id="SM00368">
    <property type="entry name" value="LRR_RI"/>
    <property type="match status" value="3"/>
</dbReference>
<organism evidence="2">
    <name type="scientific">Mucochytrium quahogii</name>
    <dbReference type="NCBI Taxonomy" id="96639"/>
    <lineage>
        <taxon>Eukaryota</taxon>
        <taxon>Sar</taxon>
        <taxon>Stramenopiles</taxon>
        <taxon>Bigyra</taxon>
        <taxon>Labyrinthulomycetes</taxon>
        <taxon>Thraustochytrida</taxon>
        <taxon>Thraustochytriidae</taxon>
        <taxon>Mucochytrium</taxon>
    </lineage>
</organism>
<dbReference type="SUPFAM" id="SSF52047">
    <property type="entry name" value="RNI-like"/>
    <property type="match status" value="1"/>
</dbReference>
<feature type="region of interest" description="Disordered" evidence="1">
    <location>
        <begin position="347"/>
        <end position="372"/>
    </location>
</feature>
<sequence>MEDPRIEQDVDILENIEADFPQDAKDASVLSIKELTREMEVRSKQPSGFWAEDVKALQAIFDEEHRAMVEEAKARQKAIRNKREQEKERERQREKDKFFLKEEADSLKKNPRAAFWISMISSENCPKDAALPPINPALARALSRPLTNNIVLNSLDLSHSIIGDEAGPTLAHALSKQKSLRRVELENCQLGPKTITAFAKVLEENSKIAHLSLENNPLTGKQRETFDGIQNFGNSLQFNSTIQMINLWRTGLGPKGGFLIAKHLELNNTIISLGVGCNDMTPSAEKLIFQLLQRNSQQTEKANEIIRKQKAIQLEKKQQEQEEEEREQLRIQEDLWLERRKVERAEERVRKRKEQERKIQLENERKEQERLHQIQMEQQRLEALKKRKKGKKKKK</sequence>
<accession>A0A7S2SGH2</accession>
<dbReference type="AlphaFoldDB" id="A0A7S2SGH2"/>
<gene>
    <name evidence="2" type="ORF">QSP1433_LOCUS13889</name>
</gene>